<dbReference type="AlphaFoldDB" id="A0AAN7ZSN7"/>
<dbReference type="PANTHER" id="PTHR12651">
    <property type="entry name" value="26S PROTEASOME NON-ATPASE REGULATORY SUBUNIT 9"/>
    <property type="match status" value="1"/>
</dbReference>
<name>A0AAN7ZSN7_9COLE</name>
<dbReference type="InterPro" id="IPR041489">
    <property type="entry name" value="PDZ_6"/>
</dbReference>
<protein>
    <recommendedName>
        <fullName evidence="2">26S proteasome non-ATPase regulatory subunit 9</fullName>
    </recommendedName>
    <alternativeName>
        <fullName evidence="4">26S proteasome regulatory subunit p27</fullName>
    </alternativeName>
</protein>
<keyword evidence="7" id="KW-1185">Reference proteome</keyword>
<sequence>MNESTEIREHVLQLMKQKDDIENTIKELTDVLTRNGVGMNDPLVDQDGFPIANIDIYQVRHARHRIICLQNDHKALMKHIENGLHGYYSSSAHLPPNNNNVREVETLPMQNSVAHKIPFAKVTIVTPGSPAEICGIQVNDLIVEFGSINFSNFNNITDVANVVQHSEGQQLNIKLQRGDQYITTYLIPKKWIGRGLLGCNIVACNS</sequence>
<evidence type="ECO:0000256" key="3">
    <source>
        <dbReference type="ARBA" id="ARBA00023186"/>
    </source>
</evidence>
<dbReference type="FunFam" id="2.30.42.10:FF:000107">
    <property type="entry name" value="26S proteasome non-ATPase regulatory subunit 9"/>
    <property type="match status" value="1"/>
</dbReference>
<accession>A0AAN7ZSN7</accession>
<dbReference type="InterPro" id="IPR036034">
    <property type="entry name" value="PDZ_sf"/>
</dbReference>
<comment type="similarity">
    <text evidence="1">Belongs to the proteasome subunit p27 family.</text>
</comment>
<evidence type="ECO:0000256" key="1">
    <source>
        <dbReference type="ARBA" id="ARBA00005256"/>
    </source>
</evidence>
<dbReference type="GO" id="GO:0005737">
    <property type="term" value="C:cytoplasm"/>
    <property type="evidence" value="ECO:0007669"/>
    <property type="project" value="TreeGrafter"/>
</dbReference>
<dbReference type="Proteomes" id="UP001329430">
    <property type="component" value="Chromosome 2"/>
</dbReference>
<evidence type="ECO:0000313" key="6">
    <source>
        <dbReference type="EMBL" id="KAK5647168.1"/>
    </source>
</evidence>
<evidence type="ECO:0000256" key="4">
    <source>
        <dbReference type="ARBA" id="ARBA00030007"/>
    </source>
</evidence>
<evidence type="ECO:0000256" key="2">
    <source>
        <dbReference type="ARBA" id="ARBA00014937"/>
    </source>
</evidence>
<dbReference type="InterPro" id="IPR001478">
    <property type="entry name" value="PDZ"/>
</dbReference>
<dbReference type="Gene3D" id="6.10.140.1710">
    <property type="match status" value="1"/>
</dbReference>
<dbReference type="Pfam" id="PF18265">
    <property type="entry name" value="Nas2_N"/>
    <property type="match status" value="1"/>
</dbReference>
<dbReference type="SMART" id="SM00228">
    <property type="entry name" value="PDZ"/>
    <property type="match status" value="1"/>
</dbReference>
<dbReference type="Gene3D" id="2.30.42.10">
    <property type="match status" value="1"/>
</dbReference>
<dbReference type="InterPro" id="IPR040815">
    <property type="entry name" value="Nas2_N"/>
</dbReference>
<dbReference type="GO" id="GO:0005634">
    <property type="term" value="C:nucleus"/>
    <property type="evidence" value="ECO:0007669"/>
    <property type="project" value="TreeGrafter"/>
</dbReference>
<gene>
    <name evidence="6" type="ORF">RI129_002060</name>
</gene>
<keyword evidence="3" id="KW-0143">Chaperone</keyword>
<evidence type="ECO:0000313" key="7">
    <source>
        <dbReference type="Proteomes" id="UP001329430"/>
    </source>
</evidence>
<feature type="domain" description="PDZ" evidence="5">
    <location>
        <begin position="82"/>
        <end position="179"/>
    </location>
</feature>
<evidence type="ECO:0000259" key="5">
    <source>
        <dbReference type="SMART" id="SM00228"/>
    </source>
</evidence>
<proteinExistence type="inferred from homology"/>
<dbReference type="PANTHER" id="PTHR12651:SF1">
    <property type="entry name" value="26S PROTEASOME NON-ATPASE REGULATORY SUBUNIT 9"/>
    <property type="match status" value="1"/>
</dbReference>
<organism evidence="6 7">
    <name type="scientific">Pyrocoelia pectoralis</name>
    <dbReference type="NCBI Taxonomy" id="417401"/>
    <lineage>
        <taxon>Eukaryota</taxon>
        <taxon>Metazoa</taxon>
        <taxon>Ecdysozoa</taxon>
        <taxon>Arthropoda</taxon>
        <taxon>Hexapoda</taxon>
        <taxon>Insecta</taxon>
        <taxon>Pterygota</taxon>
        <taxon>Neoptera</taxon>
        <taxon>Endopterygota</taxon>
        <taxon>Coleoptera</taxon>
        <taxon>Polyphaga</taxon>
        <taxon>Elateriformia</taxon>
        <taxon>Elateroidea</taxon>
        <taxon>Lampyridae</taxon>
        <taxon>Lampyrinae</taxon>
        <taxon>Pyrocoelia</taxon>
    </lineage>
</organism>
<dbReference type="EMBL" id="JAVRBK010000002">
    <property type="protein sequence ID" value="KAK5647168.1"/>
    <property type="molecule type" value="Genomic_DNA"/>
</dbReference>
<dbReference type="Pfam" id="PF17820">
    <property type="entry name" value="PDZ_6"/>
    <property type="match status" value="1"/>
</dbReference>
<comment type="caution">
    <text evidence="6">The sequence shown here is derived from an EMBL/GenBank/DDBJ whole genome shotgun (WGS) entry which is preliminary data.</text>
</comment>
<dbReference type="GO" id="GO:0070682">
    <property type="term" value="P:proteasome regulatory particle assembly"/>
    <property type="evidence" value="ECO:0007669"/>
    <property type="project" value="InterPro"/>
</dbReference>
<reference evidence="6 7" key="1">
    <citation type="journal article" date="2024" name="Insects">
        <title>An Improved Chromosome-Level Genome Assembly of the Firefly Pyrocoelia pectoralis.</title>
        <authorList>
            <person name="Fu X."/>
            <person name="Meyer-Rochow V.B."/>
            <person name="Ballantyne L."/>
            <person name="Zhu X."/>
        </authorList>
    </citation>
    <scope>NUCLEOTIDE SEQUENCE [LARGE SCALE GENOMIC DNA]</scope>
    <source>
        <strain evidence="6">XCY_ONT2</strain>
    </source>
</reference>
<dbReference type="InterPro" id="IPR035269">
    <property type="entry name" value="PSMD9"/>
</dbReference>
<dbReference type="SUPFAM" id="SSF50156">
    <property type="entry name" value="PDZ domain-like"/>
    <property type="match status" value="1"/>
</dbReference>